<dbReference type="KEGG" id="dez:DKM44_13200"/>
<evidence type="ECO:0000313" key="2">
    <source>
        <dbReference type="Proteomes" id="UP000245368"/>
    </source>
</evidence>
<dbReference type="Proteomes" id="UP000245368">
    <property type="component" value="Chromosome"/>
</dbReference>
<accession>A0A2Z3JGA7</accession>
<gene>
    <name evidence="1" type="ORF">DKM44_13200</name>
</gene>
<proteinExistence type="predicted"/>
<reference evidence="1 2" key="1">
    <citation type="submission" date="2018-05" db="EMBL/GenBank/DDBJ databases">
        <title>Complete Genome Sequence of Deinococcus sp. strain 17bor-2.</title>
        <authorList>
            <person name="Srinivasan S."/>
        </authorList>
    </citation>
    <scope>NUCLEOTIDE SEQUENCE [LARGE SCALE GENOMIC DNA]</scope>
    <source>
        <strain evidence="1 2">17bor-2</strain>
    </source>
</reference>
<sequence length="95" mass="10128">MVVDVSYTSVNLTRTPAGWVAEINGEAVDLTRAVNLLQTAERVWLLEEVLALEPGEVAVIGNAVARQLHIELGTLGYKNHYQLASDALAGGGWAA</sequence>
<dbReference type="OrthoDB" id="70907at2"/>
<dbReference type="EMBL" id="CP029494">
    <property type="protein sequence ID" value="AWN24072.1"/>
    <property type="molecule type" value="Genomic_DNA"/>
</dbReference>
<dbReference type="AlphaFoldDB" id="A0A2Z3JGA7"/>
<organism evidence="1 2">
    <name type="scientific">Deinococcus irradiatisoli</name>
    <dbReference type="NCBI Taxonomy" id="2202254"/>
    <lineage>
        <taxon>Bacteria</taxon>
        <taxon>Thermotogati</taxon>
        <taxon>Deinococcota</taxon>
        <taxon>Deinococci</taxon>
        <taxon>Deinococcales</taxon>
        <taxon>Deinococcaceae</taxon>
        <taxon>Deinococcus</taxon>
    </lineage>
</organism>
<name>A0A2Z3JGA7_9DEIO</name>
<dbReference type="RefSeq" id="WP_109827800.1">
    <property type="nucleotide sequence ID" value="NZ_CP029494.1"/>
</dbReference>
<protein>
    <submittedName>
        <fullName evidence="1">Uncharacterized protein</fullName>
    </submittedName>
</protein>
<keyword evidence="2" id="KW-1185">Reference proteome</keyword>
<evidence type="ECO:0000313" key="1">
    <source>
        <dbReference type="EMBL" id="AWN24072.1"/>
    </source>
</evidence>